<protein>
    <recommendedName>
        <fullName evidence="2">RNA-directed RNA polymerase</fullName>
        <ecNumber evidence="2">2.7.7.48</ecNumber>
    </recommendedName>
</protein>
<keyword evidence="4" id="KW-0808">Transferase</keyword>
<gene>
    <name evidence="14" type="ORF">BOX15_Mlig014921g1</name>
</gene>
<feature type="domain" description="Helicase C-terminal" evidence="13">
    <location>
        <begin position="514"/>
        <end position="671"/>
    </location>
</feature>
<dbReference type="PANTHER" id="PTHR23079:SF55">
    <property type="entry name" value="RNA-DIRECTED RNA POLYMERASE"/>
    <property type="match status" value="1"/>
</dbReference>
<evidence type="ECO:0000256" key="9">
    <source>
        <dbReference type="ARBA" id="ARBA00023158"/>
    </source>
</evidence>
<dbReference type="Pfam" id="PF00270">
    <property type="entry name" value="DEAD"/>
    <property type="match status" value="1"/>
</dbReference>
<sequence>MQCGNQNCCAHLLGVNELFFFIQSQTSVHLALKPELREAVAARQTLKFEPGERHGICRVVCRGCQAPLGKELPHGPSGASFVAFGLDKIVLQGKRYGRKDRARNLLNKIVEIEKRNLQQFFSNSLLQEAQAQPARKPEPQGPIKFASIDRPEDFNWRDLLVAEDSFKNGSSRRRRHSRQPRRYQLEAFAESLQRNLVLVMPTGSGKTLVAALLLARMKILNPSLMGALLVERVPLVFQQAQSLELDTGLRVAALCGENATDLSVRRLREGSHDILVATAGLLLSRVLEKRDLELTAFSCIVLDECHHAGTGGHNFSRVLDQLKSLPEGQRPRLLGLTASPVELKDLDSGKERLRRFKERFPAGTGIFRPAEARAMTPTVLEVPVSRSAVLDGFLEVARRILLNRLNDILRMRADSLGVEAWLSDAAVMIRRFSRLLGHLRSLRDRAIHLGISPERIKELMALLDVIDVARTLGLSFAVPLLQREMPNLVEALRGWLQSPQAAGWQTDRSERLRALENELTRLGEQSRALVFVSTRRTAKLLVSQCLAEQFRQLRPQVCIGQGGPDGMRWEDEQEVVIDRFNSGESRLMVSTSVLEEGLDIGQCDVVVRFDAARSLVQLVQSRGRARRPGSRFIVVADADEREAAERLRRREAALDTLLGRESMEAGGPCPATVAIVDRVTADQSDEEADESAELQSGGRSASLIWTFSGRHLVIRLFVDLRGAGLKDLIRSLEEARCFRVSRVDEFASSGSAVGISGVFPASTSVVVACIDSGGGGGGGGRKGNLPALRWWRFCCQWSFRHRGCPVFALPQVAEAGGDPSDETLLPIVGLSVGRFSRESEIEVAAKFDQGEPRLRCIPAGQDEDSARAFAVELYRGCLNIRVDAPGTNGFALVDWQLGLVAVPVRFCPKVLFGLDFDAVPEMLDVPDEAELNPVVDGNRFLDAQATCQLLLLHLDQQLLTPAGWLALRRHFPVPLLETRLTLVQNESEAAAAAATPDQTVYEDIDRPQAPKRPRMSDSTAEAGFDCRWLLRVALDARRFRLCSAAFVQPTRRDIDDKIDEGDEMGLLRMAAGLRQLQTLRAFLADPAARLETCRHLLRELPQDKLELLQPVTPPETVRVLRALVSPTRVVCLPSVPVESSRLLRRWTPEGRRFLLVVFTDEAGNSVRNASQRDKNRFTRVLMDGLLLAGRRFRLLSASGSQLRSQRCLFVDAEDPETIAAMRHSLVGSPLNYNSVPKYLARLALFHTGDKPAVELPLARVGRVQDRPAGNGDLLTDGCGKISSRLAAEMADRLGYSVSATPSAYQFRYAGAKGVLVVVDPDEDPEFLEAGSGDNIDVLFRPSMEKFRCSTDTQLCVVQPARALPVRLNREAITLLESLGRRLVSLYPNSPKSAWQSDLASRLHELQEAALARASEALTGGDASQQALQEYIEPHQVTRVASRFDLASEPHWRSLLRLAFQFRVQDLRSRTALPVDDGCRVMGAADPTGLLAEGEVYLRIRNEEDGVIRMVEGPVLVYRNPCLHPGDLRLARAVSVREKPQLRQWVNVLLIPAGLDCRASLAADCSGGDLDGDQFSVIWDRELVPPPEALHPALNYAELAANPPTEPEDTDVSASGLVAEFYLANLENTFLGRVAHMHLALCDLLQDGACDPLARKLAESQSVAVDFPKTGIVPQVPKKALEKVQDEGYPDFMEKPAKKTYKSEKLLGQLYRRCLTYALDWDLLEQAVGQPTGTEPDAANNPILSWPGWEKFASKARIELARYQMDVRALLGQWGLASERELALARSMRWHSTLRSDLGSAQRRLREARDALFARYRREFESDPELYSGGGGSGCQDAADRQRAKAAAWYFVAARHARDAEASDDVSYDVDLEDSAEARRRRPLGLSFPWIVADILCDIGDLLTKSAAAPSAERNLQLDVGMSAIASLRESLPALSEAVGRADTAAALIRSAIDATVKRSDGNHRLLDVAVYGSASVFLCDAVSSDVDLCVTASREAQQPELSGLSAAELQRHWLRNAVSPALDRVATNKVELLAENRMVPLIRCQLSVESDDSMDCDISMNTIGLEKTRYLLSLYSSCPHRLPLLRLLVDWARAARIVRSPEDNDINEINDGNDVDADGERRVKMPTAEFYALALHCLRLDYDGAGVLAGAFSKLGQLAGEQCRPDEDEAPRQSLATQLAIIADQLQLADPAADADAAAALGARILRFFRTCAGLDSHVTYRWPIPSGQSVIIAAEAVRYAAKCARAALLRLHYSRDVAMVTAAASAGICAGVARFAKTLPHRLSQELGRAAGFHEARLASATGCARVQLLPLPDRPPLLRLTAEGDAGAVARLRREVRLMAGAAGWLLRTCHRRRACRYFMDGASLLLGDRCLSEHCRFRLVNCVSGVVGEHRLKTASLLRCLGSDCPDRDVWLEAAARRLFLVMSRQLSGLPHGQSELPASLEVTVRVGQFYLLNADESLPATQSTLSLAETAAFVAKGQKYRRQAERQEFEPREPPPPPPGQRDQVDGIPMMPLQVGGRGNGGGGGVGGRREAPKAQEAKSIRRNRRLGCGFRCGLYPLQSEAASATSMAERLRRHRCSGQQPAEVLDVAIFAAALSSLGFVRTEAPAALPDRQGHGVKLSVKVSASYEAVLNHDSSLQLERVEERQLNWVHATVLDTDLDDDRLGGGVDTRITVTTAAAVAAGSGLHRSLFKDAATEGFAYIRAAPGGRIRVSERVPPSMRDRIVGIRHRRRAHWFHLADPDPAAAVDAIVAEGDFYANSASESDPFVDLSLHFRPDAALSRQAAPLVAQAGRIVQLCDRLRTAIKTAAAEAASQLR</sequence>
<evidence type="ECO:0000256" key="3">
    <source>
        <dbReference type="ARBA" id="ARBA00022484"/>
    </source>
</evidence>
<dbReference type="InterPro" id="IPR057596">
    <property type="entry name" value="RDRP_core"/>
</dbReference>
<comment type="similarity">
    <text evidence="1">Belongs to the RdRP family.</text>
</comment>
<dbReference type="InterPro" id="IPR014001">
    <property type="entry name" value="Helicase_ATP-bd"/>
</dbReference>
<dbReference type="GO" id="GO:0030422">
    <property type="term" value="P:siRNA processing"/>
    <property type="evidence" value="ECO:0007669"/>
    <property type="project" value="TreeGrafter"/>
</dbReference>
<dbReference type="GO" id="GO:0031380">
    <property type="term" value="C:nuclear RNA-directed RNA polymerase complex"/>
    <property type="evidence" value="ECO:0007669"/>
    <property type="project" value="TreeGrafter"/>
</dbReference>
<dbReference type="SMART" id="SM00490">
    <property type="entry name" value="HELICc"/>
    <property type="match status" value="1"/>
</dbReference>
<feature type="region of interest" description="Disordered" evidence="11">
    <location>
        <begin position="994"/>
        <end position="1017"/>
    </location>
</feature>
<dbReference type="STRING" id="282301.A0A267FM32"/>
<keyword evidence="9" id="KW-0943">RNA-mediated gene silencing</keyword>
<dbReference type="PROSITE" id="PS51194">
    <property type="entry name" value="HELICASE_CTER"/>
    <property type="match status" value="1"/>
</dbReference>
<dbReference type="Gene3D" id="3.40.50.300">
    <property type="entry name" value="P-loop containing nucleotide triphosphate hydrolases"/>
    <property type="match status" value="2"/>
</dbReference>
<evidence type="ECO:0000256" key="4">
    <source>
        <dbReference type="ARBA" id="ARBA00022679"/>
    </source>
</evidence>
<feature type="compositionally biased region" description="Gly residues" evidence="11">
    <location>
        <begin position="2520"/>
        <end position="2531"/>
    </location>
</feature>
<feature type="domain" description="Helicase ATP-binding" evidence="12">
    <location>
        <begin position="187"/>
        <end position="358"/>
    </location>
</feature>
<comment type="catalytic activity">
    <reaction evidence="10">
        <text>RNA(n) + a ribonucleoside 5'-triphosphate = RNA(n+1) + diphosphate</text>
        <dbReference type="Rhea" id="RHEA:21248"/>
        <dbReference type="Rhea" id="RHEA-COMP:14527"/>
        <dbReference type="Rhea" id="RHEA-COMP:17342"/>
        <dbReference type="ChEBI" id="CHEBI:33019"/>
        <dbReference type="ChEBI" id="CHEBI:61557"/>
        <dbReference type="ChEBI" id="CHEBI:140395"/>
        <dbReference type="EC" id="2.7.7.48"/>
    </reaction>
</comment>
<evidence type="ECO:0000313" key="14">
    <source>
        <dbReference type="EMBL" id="PAA74855.1"/>
    </source>
</evidence>
<dbReference type="SMART" id="SM00487">
    <property type="entry name" value="DEXDc"/>
    <property type="match status" value="1"/>
</dbReference>
<reference evidence="14 15" key="1">
    <citation type="submission" date="2017-06" db="EMBL/GenBank/DDBJ databases">
        <title>A platform for efficient transgenesis in Macrostomum lignano, a flatworm model organism for stem cell research.</title>
        <authorList>
            <person name="Berezikov E."/>
        </authorList>
    </citation>
    <scope>NUCLEOTIDE SEQUENCE [LARGE SCALE GENOMIC DNA]</scope>
    <source>
        <strain evidence="14">DV1</strain>
        <tissue evidence="14">Whole organism</tissue>
    </source>
</reference>
<dbReference type="InterPro" id="IPR058752">
    <property type="entry name" value="RDRP_C_head"/>
</dbReference>
<feature type="region of interest" description="Disordered" evidence="11">
    <location>
        <begin position="2484"/>
        <end position="2543"/>
    </location>
</feature>
<dbReference type="GO" id="GO:0003723">
    <property type="term" value="F:RNA binding"/>
    <property type="evidence" value="ECO:0007669"/>
    <property type="project" value="UniProtKB-KW"/>
</dbReference>
<evidence type="ECO:0000256" key="8">
    <source>
        <dbReference type="ARBA" id="ARBA00022884"/>
    </source>
</evidence>
<dbReference type="SUPFAM" id="SSF52540">
    <property type="entry name" value="P-loop containing nucleoside triphosphate hydrolases"/>
    <property type="match status" value="1"/>
</dbReference>
<evidence type="ECO:0000256" key="11">
    <source>
        <dbReference type="SAM" id="MobiDB-lite"/>
    </source>
</evidence>
<dbReference type="Proteomes" id="UP000215902">
    <property type="component" value="Unassembled WGS sequence"/>
</dbReference>
<dbReference type="EC" id="2.7.7.48" evidence="2"/>
<dbReference type="SUPFAM" id="SSF81301">
    <property type="entry name" value="Nucleotidyltransferase"/>
    <property type="match status" value="1"/>
</dbReference>
<dbReference type="Pfam" id="PF05183">
    <property type="entry name" value="RdRP"/>
    <property type="match status" value="1"/>
</dbReference>
<evidence type="ECO:0000256" key="5">
    <source>
        <dbReference type="ARBA" id="ARBA00022695"/>
    </source>
</evidence>
<dbReference type="InterPro" id="IPR011545">
    <property type="entry name" value="DEAD/DEAH_box_helicase_dom"/>
</dbReference>
<dbReference type="InterPro" id="IPR027417">
    <property type="entry name" value="P-loop_NTPase"/>
</dbReference>
<evidence type="ECO:0000256" key="7">
    <source>
        <dbReference type="ARBA" id="ARBA00022840"/>
    </source>
</evidence>
<feature type="compositionally biased region" description="Basic and acidic residues" evidence="11">
    <location>
        <begin position="2532"/>
        <end position="2543"/>
    </location>
</feature>
<keyword evidence="6" id="KW-0547">Nucleotide-binding</keyword>
<dbReference type="InterPro" id="IPR007855">
    <property type="entry name" value="RDRP"/>
</dbReference>
<dbReference type="OrthoDB" id="416741at2759"/>
<dbReference type="GO" id="GO:0003968">
    <property type="term" value="F:RNA-directed RNA polymerase activity"/>
    <property type="evidence" value="ECO:0007669"/>
    <property type="project" value="UniProtKB-KW"/>
</dbReference>
<evidence type="ECO:0000313" key="15">
    <source>
        <dbReference type="Proteomes" id="UP000215902"/>
    </source>
</evidence>
<proteinExistence type="inferred from homology"/>
<dbReference type="InterPro" id="IPR001650">
    <property type="entry name" value="Helicase_C-like"/>
</dbReference>
<comment type="caution">
    <text evidence="14">The sequence shown here is derived from an EMBL/GenBank/DDBJ whole genome shotgun (WGS) entry which is preliminary data.</text>
</comment>
<evidence type="ECO:0000259" key="12">
    <source>
        <dbReference type="PROSITE" id="PS51192"/>
    </source>
</evidence>
<keyword evidence="7" id="KW-0067">ATP-binding</keyword>
<name>A0A267FM32_9PLAT</name>
<dbReference type="EMBL" id="NIVC01000920">
    <property type="protein sequence ID" value="PAA74855.1"/>
    <property type="molecule type" value="Genomic_DNA"/>
</dbReference>
<evidence type="ECO:0000256" key="6">
    <source>
        <dbReference type="ARBA" id="ARBA00022741"/>
    </source>
</evidence>
<dbReference type="PROSITE" id="PS51192">
    <property type="entry name" value="HELICASE_ATP_BIND_1"/>
    <property type="match status" value="1"/>
</dbReference>
<dbReference type="PANTHER" id="PTHR23079">
    <property type="entry name" value="RNA-DEPENDENT RNA POLYMERASE"/>
    <property type="match status" value="1"/>
</dbReference>
<keyword evidence="8" id="KW-0694">RNA-binding</keyword>
<dbReference type="Pfam" id="PF00271">
    <property type="entry name" value="Helicase_C"/>
    <property type="match status" value="1"/>
</dbReference>
<keyword evidence="5" id="KW-0548">Nucleotidyltransferase</keyword>
<keyword evidence="15" id="KW-1185">Reference proteome</keyword>
<feature type="compositionally biased region" description="Basic and acidic residues" evidence="11">
    <location>
        <begin position="2486"/>
        <end position="2497"/>
    </location>
</feature>
<evidence type="ECO:0000256" key="1">
    <source>
        <dbReference type="ARBA" id="ARBA00005762"/>
    </source>
</evidence>
<organism evidence="14 15">
    <name type="scientific">Macrostomum lignano</name>
    <dbReference type="NCBI Taxonomy" id="282301"/>
    <lineage>
        <taxon>Eukaryota</taxon>
        <taxon>Metazoa</taxon>
        <taxon>Spiralia</taxon>
        <taxon>Lophotrochozoa</taxon>
        <taxon>Platyhelminthes</taxon>
        <taxon>Rhabditophora</taxon>
        <taxon>Macrostomorpha</taxon>
        <taxon>Macrostomida</taxon>
        <taxon>Macrostomidae</taxon>
        <taxon>Macrostomum</taxon>
    </lineage>
</organism>
<dbReference type="GO" id="GO:0005524">
    <property type="term" value="F:ATP binding"/>
    <property type="evidence" value="ECO:0007669"/>
    <property type="project" value="UniProtKB-KW"/>
</dbReference>
<accession>A0A267FM32</accession>
<evidence type="ECO:0000256" key="2">
    <source>
        <dbReference type="ARBA" id="ARBA00012494"/>
    </source>
</evidence>
<evidence type="ECO:0000256" key="10">
    <source>
        <dbReference type="ARBA" id="ARBA00048744"/>
    </source>
</evidence>
<evidence type="ECO:0000259" key="13">
    <source>
        <dbReference type="PROSITE" id="PS51194"/>
    </source>
</evidence>
<keyword evidence="3" id="KW-0696">RNA-directed RNA polymerase</keyword>
<dbReference type="InterPro" id="IPR043519">
    <property type="entry name" value="NT_sf"/>
</dbReference>
<dbReference type="Pfam" id="PF26253">
    <property type="entry name" value="RdRP_head"/>
    <property type="match status" value="1"/>
</dbReference>
<dbReference type="Gene3D" id="3.30.460.10">
    <property type="entry name" value="Beta Polymerase, domain 2"/>
    <property type="match status" value="1"/>
</dbReference>